<evidence type="ECO:0000313" key="3">
    <source>
        <dbReference type="RefSeq" id="XP_052754493.1"/>
    </source>
</evidence>
<feature type="signal peptide" evidence="1">
    <location>
        <begin position="1"/>
        <end position="23"/>
    </location>
</feature>
<feature type="chain" id="PRO_5046650503" evidence="1">
    <location>
        <begin position="24"/>
        <end position="205"/>
    </location>
</feature>
<dbReference type="RefSeq" id="XP_052754493.1">
    <property type="nucleotide sequence ID" value="XM_052898533.1"/>
</dbReference>
<dbReference type="Proteomes" id="UP001652740">
    <property type="component" value="Unplaced"/>
</dbReference>
<evidence type="ECO:0000313" key="2">
    <source>
        <dbReference type="Proteomes" id="UP001652740"/>
    </source>
</evidence>
<protein>
    <submittedName>
        <fullName evidence="3">Uncharacterized protein LOC116412708</fullName>
    </submittedName>
</protein>
<gene>
    <name evidence="3" type="primary">LOC116412708</name>
</gene>
<accession>A0ABM3MTL4</accession>
<dbReference type="GeneID" id="116412708"/>
<keyword evidence="2" id="KW-1185">Reference proteome</keyword>
<sequence>MALVKVHFVAYYCLLFGFAVVNGVPDITLDYYFGDALKMLRPQESCGNIVNQYLCYVQCGGHNACAFGKCFCVSPLLGNYHGENYHRYEIDKDANSDFDEYTETTTKAELFNELKRMDSAQYAPRSTLRHHIAHFCPNLDYARACIRTCMKAGKPAFCGKDHVCYCGHKSGKPRDATKVDVSDTYKEFRDMYEKYFGTKKGNAND</sequence>
<evidence type="ECO:0000256" key="1">
    <source>
        <dbReference type="SAM" id="SignalP"/>
    </source>
</evidence>
<keyword evidence="1" id="KW-0732">Signal</keyword>
<proteinExistence type="predicted"/>
<organism evidence="2 3">
    <name type="scientific">Galleria mellonella</name>
    <name type="common">Greater wax moth</name>
    <dbReference type="NCBI Taxonomy" id="7137"/>
    <lineage>
        <taxon>Eukaryota</taxon>
        <taxon>Metazoa</taxon>
        <taxon>Ecdysozoa</taxon>
        <taxon>Arthropoda</taxon>
        <taxon>Hexapoda</taxon>
        <taxon>Insecta</taxon>
        <taxon>Pterygota</taxon>
        <taxon>Neoptera</taxon>
        <taxon>Endopterygota</taxon>
        <taxon>Lepidoptera</taxon>
        <taxon>Glossata</taxon>
        <taxon>Ditrysia</taxon>
        <taxon>Pyraloidea</taxon>
        <taxon>Pyralidae</taxon>
        <taxon>Galleriinae</taxon>
        <taxon>Galleria</taxon>
    </lineage>
</organism>
<name>A0ABM3MTL4_GALME</name>
<reference evidence="3" key="1">
    <citation type="submission" date="2025-08" db="UniProtKB">
        <authorList>
            <consortium name="RefSeq"/>
        </authorList>
    </citation>
    <scope>IDENTIFICATION</scope>
    <source>
        <tissue evidence="3">Whole larvae</tissue>
    </source>
</reference>